<dbReference type="InterPro" id="IPR010982">
    <property type="entry name" value="Lambda_DNA-bd_dom_sf"/>
</dbReference>
<reference evidence="2" key="1">
    <citation type="submission" date="2021-01" db="EMBL/GenBank/DDBJ databases">
        <title>Whole genome shotgun sequence of Virgisporangium ochraceum NBRC 16418.</title>
        <authorList>
            <person name="Komaki H."/>
            <person name="Tamura T."/>
        </authorList>
    </citation>
    <scope>NUCLEOTIDE SEQUENCE</scope>
    <source>
        <strain evidence="2">NBRC 16418</strain>
    </source>
</reference>
<dbReference type="SUPFAM" id="SSF47413">
    <property type="entry name" value="lambda repressor-like DNA-binding domains"/>
    <property type="match status" value="1"/>
</dbReference>
<dbReference type="RefSeq" id="WP_203930841.1">
    <property type="nucleotide sequence ID" value="NZ_BOPH01000083.1"/>
</dbReference>
<dbReference type="GO" id="GO:0003677">
    <property type="term" value="F:DNA binding"/>
    <property type="evidence" value="ECO:0007669"/>
    <property type="project" value="InterPro"/>
</dbReference>
<dbReference type="Pfam" id="PF13560">
    <property type="entry name" value="HTH_31"/>
    <property type="match status" value="1"/>
</dbReference>
<accession>A0A8J3ZV25</accession>
<dbReference type="Proteomes" id="UP000635606">
    <property type="component" value="Unassembled WGS sequence"/>
</dbReference>
<protein>
    <submittedName>
        <fullName evidence="2">Transcriptional regulator</fullName>
    </submittedName>
</protein>
<comment type="caution">
    <text evidence="2">The sequence shown here is derived from an EMBL/GenBank/DDBJ whole genome shotgun (WGS) entry which is preliminary data.</text>
</comment>
<dbReference type="SMART" id="SM00530">
    <property type="entry name" value="HTH_XRE"/>
    <property type="match status" value="1"/>
</dbReference>
<dbReference type="AlphaFoldDB" id="A0A8J3ZV25"/>
<sequence>MTGKTGPIVPRRKLAEELKRLRLAQGRTLEQVAATTLISTSKLSRLENAQGSPQARDVRDLIQEYGVDRNDADRLMRLVSAARRQGWWSDYSFRTEGFTADLDVHVAYESEASIARIYTIPFFPALLQIEPYVRAQYRTMEPWRSGEEVEQLVQLRERRRSLLDPSDERPALDLVVVCHESALHQVVGTPEILQDQLRAIDAAFDRPNVNMRILPFTASPPFTCTCSYTYWEFGDSLDSDVVHIETHAGYRLLESDESLSQYRRYFDELLRRSLTPEDSRARVRSAIRDS</sequence>
<gene>
    <name evidence="2" type="ORF">Voc01_058710</name>
</gene>
<evidence type="ECO:0000313" key="2">
    <source>
        <dbReference type="EMBL" id="GIJ70954.1"/>
    </source>
</evidence>
<keyword evidence="3" id="KW-1185">Reference proteome</keyword>
<evidence type="ECO:0000313" key="3">
    <source>
        <dbReference type="Proteomes" id="UP000635606"/>
    </source>
</evidence>
<feature type="domain" description="HTH cro/C1-type" evidence="1">
    <location>
        <begin position="18"/>
        <end position="72"/>
    </location>
</feature>
<dbReference type="PROSITE" id="PS50943">
    <property type="entry name" value="HTH_CROC1"/>
    <property type="match status" value="1"/>
</dbReference>
<dbReference type="EMBL" id="BOPH01000083">
    <property type="protein sequence ID" value="GIJ70954.1"/>
    <property type="molecule type" value="Genomic_DNA"/>
</dbReference>
<dbReference type="InterPro" id="IPR001387">
    <property type="entry name" value="Cro/C1-type_HTH"/>
</dbReference>
<proteinExistence type="predicted"/>
<dbReference type="Gene3D" id="1.10.260.40">
    <property type="entry name" value="lambda repressor-like DNA-binding domains"/>
    <property type="match status" value="1"/>
</dbReference>
<name>A0A8J3ZV25_9ACTN</name>
<dbReference type="Pfam" id="PF19054">
    <property type="entry name" value="DUF5753"/>
    <property type="match status" value="1"/>
</dbReference>
<dbReference type="InterPro" id="IPR043917">
    <property type="entry name" value="DUF5753"/>
</dbReference>
<dbReference type="CDD" id="cd00093">
    <property type="entry name" value="HTH_XRE"/>
    <property type="match status" value="1"/>
</dbReference>
<evidence type="ECO:0000259" key="1">
    <source>
        <dbReference type="PROSITE" id="PS50943"/>
    </source>
</evidence>
<organism evidence="2 3">
    <name type="scientific">Virgisporangium ochraceum</name>
    <dbReference type="NCBI Taxonomy" id="65505"/>
    <lineage>
        <taxon>Bacteria</taxon>
        <taxon>Bacillati</taxon>
        <taxon>Actinomycetota</taxon>
        <taxon>Actinomycetes</taxon>
        <taxon>Micromonosporales</taxon>
        <taxon>Micromonosporaceae</taxon>
        <taxon>Virgisporangium</taxon>
    </lineage>
</organism>